<proteinExistence type="predicted"/>
<evidence type="ECO:0000313" key="1">
    <source>
        <dbReference type="EMBL" id="MSB20716.1"/>
    </source>
</evidence>
<evidence type="ECO:0000313" key="2">
    <source>
        <dbReference type="Proteomes" id="UP000434475"/>
    </source>
</evidence>
<reference evidence="1 2" key="1">
    <citation type="journal article" date="2019" name="Nat. Med.">
        <title>A library of human gut bacterial isolates paired with longitudinal multiomics data enables mechanistic microbiome research.</title>
        <authorList>
            <person name="Poyet M."/>
            <person name="Groussin M."/>
            <person name="Gibbons S.M."/>
            <person name="Avila-Pacheco J."/>
            <person name="Jiang X."/>
            <person name="Kearney S.M."/>
            <person name="Perrotta A.R."/>
            <person name="Berdy B."/>
            <person name="Zhao S."/>
            <person name="Lieberman T.D."/>
            <person name="Swanson P.K."/>
            <person name="Smith M."/>
            <person name="Roesemann S."/>
            <person name="Alexander J.E."/>
            <person name="Rich S.A."/>
            <person name="Livny J."/>
            <person name="Vlamakis H."/>
            <person name="Clish C."/>
            <person name="Bullock K."/>
            <person name="Deik A."/>
            <person name="Scott J."/>
            <person name="Pierce K.A."/>
            <person name="Xavier R.J."/>
            <person name="Alm E.J."/>
        </authorList>
    </citation>
    <scope>NUCLEOTIDE SEQUENCE [LARGE SCALE GENOMIC DNA]</scope>
    <source>
        <strain evidence="1 2">BIOML-A2</strain>
    </source>
</reference>
<sequence length="70" mass="8135">MTREEKLMKVHALLAEVSDVLVDRFFDADSEELLDEKIEVLTALKDGKPPDQIPNYYSVLENFSPDQHWD</sequence>
<dbReference type="Proteomes" id="UP000434475">
    <property type="component" value="Unassembled WGS sequence"/>
</dbReference>
<dbReference type="RefSeq" id="WP_009257793.1">
    <property type="nucleotide sequence ID" value="NZ_BAABZG010000001.1"/>
</dbReference>
<name>A0A6I2R695_FLAPL</name>
<organism evidence="1 2">
    <name type="scientific">Flavonifractor plautii</name>
    <name type="common">Fusobacterium plautii</name>
    <dbReference type="NCBI Taxonomy" id="292800"/>
    <lineage>
        <taxon>Bacteria</taxon>
        <taxon>Bacillati</taxon>
        <taxon>Bacillota</taxon>
        <taxon>Clostridia</taxon>
        <taxon>Eubacteriales</taxon>
        <taxon>Oscillospiraceae</taxon>
        <taxon>Flavonifractor</taxon>
    </lineage>
</organism>
<comment type="caution">
    <text evidence="1">The sequence shown here is derived from an EMBL/GenBank/DDBJ whole genome shotgun (WGS) entry which is preliminary data.</text>
</comment>
<dbReference type="AlphaFoldDB" id="A0A6I2R695"/>
<gene>
    <name evidence="1" type="ORF">GKE97_14470</name>
</gene>
<dbReference type="EMBL" id="WKPR01000015">
    <property type="protein sequence ID" value="MSB20716.1"/>
    <property type="molecule type" value="Genomic_DNA"/>
</dbReference>
<protein>
    <submittedName>
        <fullName evidence="1">Uncharacterized protein</fullName>
    </submittedName>
</protein>
<accession>A0A6I2R695</accession>